<feature type="transmembrane region" description="Helical" evidence="6">
    <location>
        <begin position="191"/>
        <end position="208"/>
    </location>
</feature>
<evidence type="ECO:0000256" key="5">
    <source>
        <dbReference type="ARBA" id="ARBA00023136"/>
    </source>
</evidence>
<reference evidence="7" key="2">
    <citation type="submission" date="2020-09" db="EMBL/GenBank/DDBJ databases">
        <authorList>
            <person name="Sun Q."/>
            <person name="Zhou Y."/>
        </authorList>
    </citation>
    <scope>NUCLEOTIDE SEQUENCE</scope>
    <source>
        <strain evidence="7">CGMCC 1.12813</strain>
    </source>
</reference>
<reference evidence="7" key="1">
    <citation type="journal article" date="2014" name="Int. J. Syst. Evol. Microbiol.">
        <title>Complete genome sequence of Corynebacterium casei LMG S-19264T (=DSM 44701T), isolated from a smear-ripened cheese.</title>
        <authorList>
            <consortium name="US DOE Joint Genome Institute (JGI-PGF)"/>
            <person name="Walter F."/>
            <person name="Albersmeier A."/>
            <person name="Kalinowski J."/>
            <person name="Ruckert C."/>
        </authorList>
    </citation>
    <scope>NUCLEOTIDE SEQUENCE</scope>
    <source>
        <strain evidence="7">CGMCC 1.12813</strain>
    </source>
</reference>
<organism evidence="7 8">
    <name type="scientific">Conyzicola nivalis</name>
    <dbReference type="NCBI Taxonomy" id="1477021"/>
    <lineage>
        <taxon>Bacteria</taxon>
        <taxon>Bacillati</taxon>
        <taxon>Actinomycetota</taxon>
        <taxon>Actinomycetes</taxon>
        <taxon>Micrococcales</taxon>
        <taxon>Microbacteriaceae</taxon>
        <taxon>Conyzicola</taxon>
    </lineage>
</organism>
<dbReference type="AlphaFoldDB" id="A0A916SCL6"/>
<dbReference type="GO" id="GO:0005886">
    <property type="term" value="C:plasma membrane"/>
    <property type="evidence" value="ECO:0007669"/>
    <property type="project" value="UniProtKB-SubCell"/>
</dbReference>
<evidence type="ECO:0000256" key="1">
    <source>
        <dbReference type="ARBA" id="ARBA00004651"/>
    </source>
</evidence>
<dbReference type="Pfam" id="PF03631">
    <property type="entry name" value="Virul_fac_BrkB"/>
    <property type="match status" value="1"/>
</dbReference>
<evidence type="ECO:0000313" key="7">
    <source>
        <dbReference type="EMBL" id="GGA92869.1"/>
    </source>
</evidence>
<evidence type="ECO:0000256" key="6">
    <source>
        <dbReference type="SAM" id="Phobius"/>
    </source>
</evidence>
<gene>
    <name evidence="7" type="ORF">GCM10010979_04300</name>
</gene>
<dbReference type="EMBL" id="BMGB01000001">
    <property type="protein sequence ID" value="GGA92869.1"/>
    <property type="molecule type" value="Genomic_DNA"/>
</dbReference>
<dbReference type="NCBIfam" id="TIGR00765">
    <property type="entry name" value="yihY_not_rbn"/>
    <property type="match status" value="1"/>
</dbReference>
<proteinExistence type="predicted"/>
<feature type="transmembrane region" description="Helical" evidence="6">
    <location>
        <begin position="101"/>
        <end position="122"/>
    </location>
</feature>
<feature type="transmembrane region" description="Helical" evidence="6">
    <location>
        <begin position="35"/>
        <end position="59"/>
    </location>
</feature>
<keyword evidence="4 6" id="KW-1133">Transmembrane helix</keyword>
<comment type="subcellular location">
    <subcellularLocation>
        <location evidence="1">Cell membrane</location>
        <topology evidence="1">Multi-pass membrane protein</topology>
    </subcellularLocation>
</comment>
<keyword evidence="3 6" id="KW-0812">Transmembrane</keyword>
<evidence type="ECO:0000256" key="4">
    <source>
        <dbReference type="ARBA" id="ARBA00022989"/>
    </source>
</evidence>
<comment type="caution">
    <text evidence="7">The sequence shown here is derived from an EMBL/GenBank/DDBJ whole genome shotgun (WGS) entry which is preliminary data.</text>
</comment>
<keyword evidence="8" id="KW-1185">Reference proteome</keyword>
<dbReference type="Proteomes" id="UP000606922">
    <property type="component" value="Unassembled WGS sequence"/>
</dbReference>
<name>A0A916SCL6_9MICO</name>
<dbReference type="PIRSF" id="PIRSF035875">
    <property type="entry name" value="RNase_BN"/>
    <property type="match status" value="1"/>
</dbReference>
<accession>A0A916SCL6</accession>
<protein>
    <submittedName>
        <fullName evidence="7">Ribonuclease</fullName>
    </submittedName>
</protein>
<evidence type="ECO:0000256" key="3">
    <source>
        <dbReference type="ARBA" id="ARBA00022692"/>
    </source>
</evidence>
<dbReference type="PANTHER" id="PTHR30213:SF0">
    <property type="entry name" value="UPF0761 MEMBRANE PROTEIN YIHY"/>
    <property type="match status" value="1"/>
</dbReference>
<dbReference type="PANTHER" id="PTHR30213">
    <property type="entry name" value="INNER MEMBRANE PROTEIN YHJD"/>
    <property type="match status" value="1"/>
</dbReference>
<feature type="transmembrane region" description="Helical" evidence="6">
    <location>
        <begin position="220"/>
        <end position="242"/>
    </location>
</feature>
<keyword evidence="2" id="KW-1003">Cell membrane</keyword>
<keyword evidence="5 6" id="KW-0472">Membrane</keyword>
<dbReference type="InterPro" id="IPR017039">
    <property type="entry name" value="Virul_fac_BrkB"/>
</dbReference>
<feature type="transmembrane region" description="Helical" evidence="6">
    <location>
        <begin position="254"/>
        <end position="276"/>
    </location>
</feature>
<evidence type="ECO:0000313" key="8">
    <source>
        <dbReference type="Proteomes" id="UP000606922"/>
    </source>
</evidence>
<evidence type="ECO:0000256" key="2">
    <source>
        <dbReference type="ARBA" id="ARBA00022475"/>
    </source>
</evidence>
<dbReference type="RefSeq" id="WP_188509064.1">
    <property type="nucleotide sequence ID" value="NZ_BMGB01000001.1"/>
</dbReference>
<feature type="transmembrane region" description="Helical" evidence="6">
    <location>
        <begin position="143"/>
        <end position="163"/>
    </location>
</feature>
<sequence>MNTAQTSRGIPRASWRYAVRRARHGFVRHRGIDSAAALTFFAALALFPGALVVVSSFAIVRDRDHAVESILAVVGEFVQKSTVEALEDPLRSFLTIDNPGIALAIGIWLLLWTLSAYATAFGRTINTTYEVLEGRRLWKFRGLMMLVTLVLMLAFGAILLILVTTPRVAASIAETVGLAEPWVTAWNIGKWPVLAGLAVTVAAVLYYYTPNVRHLRVRWVSWGAVFAIVTWALATAGFAVYVATVGQYDRVYGWIGGGIVLLLWLYLTNLVLVLGAEFDAEVVRLRQLGAGVAAEETVQLPLRDTTRNLVLARQRADDVRDGKAIRDAAVLNGATGERATD</sequence>